<dbReference type="Proteomes" id="UP000192722">
    <property type="component" value="Unassembled WGS sequence"/>
</dbReference>
<comment type="caution">
    <text evidence="1">The sequence shown here is derived from an EMBL/GenBank/DDBJ whole genome shotgun (WGS) entry which is preliminary data.</text>
</comment>
<organism evidence="1 2">
    <name type="scientific">Rouxiella silvae</name>
    <dbReference type="NCBI Taxonomy" id="1646373"/>
    <lineage>
        <taxon>Bacteria</taxon>
        <taxon>Pseudomonadati</taxon>
        <taxon>Pseudomonadota</taxon>
        <taxon>Gammaproteobacteria</taxon>
        <taxon>Enterobacterales</taxon>
        <taxon>Yersiniaceae</taxon>
        <taxon>Rouxiella</taxon>
    </lineage>
</organism>
<evidence type="ECO:0000313" key="1">
    <source>
        <dbReference type="EMBL" id="ORJ19963.1"/>
    </source>
</evidence>
<accession>A0ABX3TY25</accession>
<gene>
    <name evidence="1" type="ORF">BS639_17480</name>
</gene>
<sequence>MGDGSSIHFTQQAPPAEVGEMKQRIANEIKTTFTINYKRVISFTELRRPDIISEYARRAIGEKFVLNPNRV</sequence>
<protein>
    <submittedName>
        <fullName evidence="1">Uncharacterized protein</fullName>
    </submittedName>
</protein>
<proteinExistence type="predicted"/>
<name>A0ABX3TY25_9GAMM</name>
<dbReference type="EMBL" id="MRWD01000045">
    <property type="protein sequence ID" value="ORJ19963.1"/>
    <property type="molecule type" value="Genomic_DNA"/>
</dbReference>
<keyword evidence="2" id="KW-1185">Reference proteome</keyword>
<reference evidence="1 2" key="1">
    <citation type="journal article" date="2017" name="Int. J. Syst. Evol. Microbiol.">
        <title>Rouxiella badensis sp. nov. and Rouxiella silvae sp. nov. isolated from peat bog soil in Germany and emendation of the genus description.</title>
        <authorList>
            <person name="Le Fleche-Mateos A."/>
            <person name="Kugler J.H."/>
            <person name="Hansen S.H."/>
            <person name="Syldatk C."/>
            <person name="Hausmann R."/>
            <person name="Lomprez F."/>
            <person name="Vandenbogaert M."/>
            <person name="Manuguerra J.C."/>
            <person name="Grimont P.A."/>
        </authorList>
    </citation>
    <scope>NUCLEOTIDE SEQUENCE [LARGE SCALE GENOMIC DNA]</scope>
    <source>
        <strain evidence="1 2">213</strain>
    </source>
</reference>
<evidence type="ECO:0000313" key="2">
    <source>
        <dbReference type="Proteomes" id="UP000192722"/>
    </source>
</evidence>